<dbReference type="AlphaFoldDB" id="A0AB34J9N4"/>
<evidence type="ECO:0000313" key="3">
    <source>
        <dbReference type="Proteomes" id="UP001515480"/>
    </source>
</evidence>
<keyword evidence="3" id="KW-1185">Reference proteome</keyword>
<proteinExistence type="predicted"/>
<dbReference type="EMBL" id="JBGBPQ010000011">
    <property type="protein sequence ID" value="KAL1515959.1"/>
    <property type="molecule type" value="Genomic_DNA"/>
</dbReference>
<dbReference type="Proteomes" id="UP001515480">
    <property type="component" value="Unassembled WGS sequence"/>
</dbReference>
<dbReference type="PANTHER" id="PTHR23330:SF9">
    <property type="entry name" value="PROLINE-RICH PROTEIN 11"/>
    <property type="match status" value="1"/>
</dbReference>
<protein>
    <submittedName>
        <fullName evidence="2">Uncharacterized protein</fullName>
    </submittedName>
</protein>
<reference evidence="2 3" key="1">
    <citation type="journal article" date="2024" name="Science">
        <title>Giant polyketide synthase enzymes in the biosynthesis of giant marine polyether toxins.</title>
        <authorList>
            <person name="Fallon T.R."/>
            <person name="Shende V.V."/>
            <person name="Wierzbicki I.H."/>
            <person name="Pendleton A.L."/>
            <person name="Watervoot N.F."/>
            <person name="Auber R.P."/>
            <person name="Gonzalez D.J."/>
            <person name="Wisecaver J.H."/>
            <person name="Moore B.S."/>
        </authorList>
    </citation>
    <scope>NUCLEOTIDE SEQUENCE [LARGE SCALE GENOMIC DNA]</scope>
    <source>
        <strain evidence="2 3">12B1</strain>
    </source>
</reference>
<comment type="caution">
    <text evidence="2">The sequence shown here is derived from an EMBL/GenBank/DDBJ whole genome shotgun (WGS) entry which is preliminary data.</text>
</comment>
<evidence type="ECO:0000313" key="2">
    <source>
        <dbReference type="EMBL" id="KAL1515959.1"/>
    </source>
</evidence>
<accession>A0AB34J9N4</accession>
<feature type="region of interest" description="Disordered" evidence="1">
    <location>
        <begin position="130"/>
        <end position="152"/>
    </location>
</feature>
<organism evidence="2 3">
    <name type="scientific">Prymnesium parvum</name>
    <name type="common">Toxic golden alga</name>
    <dbReference type="NCBI Taxonomy" id="97485"/>
    <lineage>
        <taxon>Eukaryota</taxon>
        <taxon>Haptista</taxon>
        <taxon>Haptophyta</taxon>
        <taxon>Prymnesiophyceae</taxon>
        <taxon>Prymnesiales</taxon>
        <taxon>Prymnesiaceae</taxon>
        <taxon>Prymnesium</taxon>
    </lineage>
</organism>
<feature type="compositionally biased region" description="Pro residues" evidence="1">
    <location>
        <begin position="135"/>
        <end position="152"/>
    </location>
</feature>
<sequence length="425" mass="43812">MVPSTPPPPPSPSPPPPLPAPPVPPLPPISPLHAVYKVDGCGTVYKQCAHVSDTASIRCCKKEESACYDSVCDDLVRSSSFSGHAVSLYEAMIECEAHGARLCTAAELEGGMCCGTGCGFDGRMVWSSDSCDLSPSPPPPLPPPPPSPIPPLPPISPLHAVYKVNGCGTVDKQCAHASDTASIRCCKKEESACYGSVCDDLVRSSSFSGHAVSLYEAIIECEAHGARLCTAAELEGVPPLPPISPLHAVYKVNGCGTVDKQCAHVSDTASIRCCEKEESACYDSVCDDLVRSGSFSGHAVSLYEAMIECEAHGARLCTSAELEGGMCCDSGCGFNGYMSATTEPTASTRTPTTAITVPPPPSIATACSSTTPISSLGSSFTTFTEPASLSPTSSSLRSSSAFTTALPAIASFASSSKSATFPPAL</sequence>
<evidence type="ECO:0000256" key="1">
    <source>
        <dbReference type="SAM" id="MobiDB-lite"/>
    </source>
</evidence>
<name>A0AB34J9N4_PRYPA</name>
<feature type="region of interest" description="Disordered" evidence="1">
    <location>
        <begin position="1"/>
        <end position="23"/>
    </location>
</feature>
<dbReference type="PANTHER" id="PTHR23330">
    <property type="entry name" value="P300 TRANSCRIPTIONAL COFACTOR JMY-RELATED"/>
    <property type="match status" value="1"/>
</dbReference>
<gene>
    <name evidence="2" type="ORF">AB1Y20_002572</name>
</gene>